<evidence type="ECO:0000313" key="3">
    <source>
        <dbReference type="Proteomes" id="UP000609064"/>
    </source>
</evidence>
<dbReference type="Proteomes" id="UP000609064">
    <property type="component" value="Unassembled WGS sequence"/>
</dbReference>
<reference evidence="2" key="1">
    <citation type="journal article" date="2014" name="Int. J. Syst. Evol. Microbiol.">
        <title>Complete genome sequence of Corynebacterium casei LMG S-19264T (=DSM 44701T), isolated from a smear-ripened cheese.</title>
        <authorList>
            <consortium name="US DOE Joint Genome Institute (JGI-PGF)"/>
            <person name="Walter F."/>
            <person name="Albersmeier A."/>
            <person name="Kalinowski J."/>
            <person name="Ruckert C."/>
        </authorList>
    </citation>
    <scope>NUCLEOTIDE SEQUENCE</scope>
    <source>
        <strain evidence="2">CGMCC 1.15958</strain>
    </source>
</reference>
<organism evidence="2 3">
    <name type="scientific">Emticicia aquatilis</name>
    <dbReference type="NCBI Taxonomy" id="1537369"/>
    <lineage>
        <taxon>Bacteria</taxon>
        <taxon>Pseudomonadati</taxon>
        <taxon>Bacteroidota</taxon>
        <taxon>Cytophagia</taxon>
        <taxon>Cytophagales</taxon>
        <taxon>Leadbetterellaceae</taxon>
        <taxon>Emticicia</taxon>
    </lineage>
</organism>
<sequence>MSKQILSKMYFLMLLTTLLSSSYTTLCDMFSKDGIVCTNSDIELLDDGGGIIDLGETNIEQVEDSVFERISIFDFSYLGLTLHHFSYLQNTYEIYLGHNTPPPK</sequence>
<feature type="chain" id="PRO_5037415167" evidence="1">
    <location>
        <begin position="27"/>
        <end position="104"/>
    </location>
</feature>
<feature type="signal peptide" evidence="1">
    <location>
        <begin position="1"/>
        <end position="26"/>
    </location>
</feature>
<name>A0A917DRN8_9BACT</name>
<reference evidence="2" key="2">
    <citation type="submission" date="2020-09" db="EMBL/GenBank/DDBJ databases">
        <authorList>
            <person name="Sun Q."/>
            <person name="Zhou Y."/>
        </authorList>
    </citation>
    <scope>NUCLEOTIDE SEQUENCE</scope>
    <source>
        <strain evidence="2">CGMCC 1.15958</strain>
    </source>
</reference>
<evidence type="ECO:0000256" key="1">
    <source>
        <dbReference type="SAM" id="SignalP"/>
    </source>
</evidence>
<gene>
    <name evidence="2" type="ORF">GCM10011514_27920</name>
</gene>
<dbReference type="EMBL" id="BMKK01000005">
    <property type="protein sequence ID" value="GGD62238.1"/>
    <property type="molecule type" value="Genomic_DNA"/>
</dbReference>
<proteinExistence type="predicted"/>
<keyword evidence="1" id="KW-0732">Signal</keyword>
<evidence type="ECO:0000313" key="2">
    <source>
        <dbReference type="EMBL" id="GGD62238.1"/>
    </source>
</evidence>
<protein>
    <submittedName>
        <fullName evidence="2">Uncharacterized protein</fullName>
    </submittedName>
</protein>
<dbReference type="RefSeq" id="WP_188766725.1">
    <property type="nucleotide sequence ID" value="NZ_BMKK01000005.1"/>
</dbReference>
<keyword evidence="3" id="KW-1185">Reference proteome</keyword>
<accession>A0A917DRN8</accession>
<dbReference type="AlphaFoldDB" id="A0A917DRN8"/>
<comment type="caution">
    <text evidence="2">The sequence shown here is derived from an EMBL/GenBank/DDBJ whole genome shotgun (WGS) entry which is preliminary data.</text>
</comment>